<name>A0A0L0FSW6_9EUKA</name>
<sequence length="119" mass="12617">MCTCTATASLPSPAPSTDVRQAQIPGAPRIGILGPNAPILPQGDLGRAYDRAIVSALGWALDDLLDALSVKHLNLDAETQHTLDVFNTHAQAQVKTVVDSHRHITSITVRDGIAGFRNT</sequence>
<feature type="compositionally biased region" description="Polar residues" evidence="1">
    <location>
        <begin position="1"/>
        <end position="10"/>
    </location>
</feature>
<dbReference type="AlphaFoldDB" id="A0A0L0FSW6"/>
<feature type="region of interest" description="Disordered" evidence="1">
    <location>
        <begin position="1"/>
        <end position="20"/>
    </location>
</feature>
<keyword evidence="3" id="KW-1185">Reference proteome</keyword>
<dbReference type="EMBL" id="KQ242373">
    <property type="protein sequence ID" value="KNC79058.1"/>
    <property type="molecule type" value="Genomic_DNA"/>
</dbReference>
<reference evidence="2 3" key="1">
    <citation type="submission" date="2011-02" db="EMBL/GenBank/DDBJ databases">
        <title>The Genome Sequence of Sphaeroforma arctica JP610.</title>
        <authorList>
            <consortium name="The Broad Institute Genome Sequencing Platform"/>
            <person name="Russ C."/>
            <person name="Cuomo C."/>
            <person name="Young S.K."/>
            <person name="Zeng Q."/>
            <person name="Gargeya S."/>
            <person name="Alvarado L."/>
            <person name="Berlin A."/>
            <person name="Chapman S.B."/>
            <person name="Chen Z."/>
            <person name="Freedman E."/>
            <person name="Gellesch M."/>
            <person name="Goldberg J."/>
            <person name="Griggs A."/>
            <person name="Gujja S."/>
            <person name="Heilman E."/>
            <person name="Heiman D."/>
            <person name="Howarth C."/>
            <person name="Mehta T."/>
            <person name="Neiman D."/>
            <person name="Pearson M."/>
            <person name="Roberts A."/>
            <person name="Saif S."/>
            <person name="Shea T."/>
            <person name="Shenoy N."/>
            <person name="Sisk P."/>
            <person name="Stolte C."/>
            <person name="Sykes S."/>
            <person name="White J."/>
            <person name="Yandava C."/>
            <person name="Burger G."/>
            <person name="Gray M.W."/>
            <person name="Holland P.W.H."/>
            <person name="King N."/>
            <person name="Lang F.B.F."/>
            <person name="Roger A.J."/>
            <person name="Ruiz-Trillo I."/>
            <person name="Haas B."/>
            <person name="Nusbaum C."/>
            <person name="Birren B."/>
        </authorList>
    </citation>
    <scope>NUCLEOTIDE SEQUENCE [LARGE SCALE GENOMIC DNA]</scope>
    <source>
        <strain evidence="2 3">JP610</strain>
    </source>
</reference>
<evidence type="ECO:0000313" key="2">
    <source>
        <dbReference type="EMBL" id="KNC79058.1"/>
    </source>
</evidence>
<accession>A0A0L0FSW6</accession>
<dbReference type="GeneID" id="25909038"/>
<proteinExistence type="predicted"/>
<dbReference type="RefSeq" id="XP_014152960.1">
    <property type="nucleotide sequence ID" value="XM_014297485.1"/>
</dbReference>
<evidence type="ECO:0000313" key="3">
    <source>
        <dbReference type="Proteomes" id="UP000054560"/>
    </source>
</evidence>
<protein>
    <submittedName>
        <fullName evidence="2">Uncharacterized protein</fullName>
    </submittedName>
</protein>
<organism evidence="2 3">
    <name type="scientific">Sphaeroforma arctica JP610</name>
    <dbReference type="NCBI Taxonomy" id="667725"/>
    <lineage>
        <taxon>Eukaryota</taxon>
        <taxon>Ichthyosporea</taxon>
        <taxon>Ichthyophonida</taxon>
        <taxon>Sphaeroforma</taxon>
    </lineage>
</organism>
<dbReference type="Proteomes" id="UP000054560">
    <property type="component" value="Unassembled WGS sequence"/>
</dbReference>
<evidence type="ECO:0000256" key="1">
    <source>
        <dbReference type="SAM" id="MobiDB-lite"/>
    </source>
</evidence>
<gene>
    <name evidence="2" type="ORF">SARC_08534</name>
</gene>